<keyword evidence="2" id="KW-0833">Ubl conjugation pathway</keyword>
<dbReference type="InParanoid" id="A0A1Y2DL83"/>
<evidence type="ECO:0000256" key="3">
    <source>
        <dbReference type="SAM" id="MobiDB-lite"/>
    </source>
</evidence>
<reference evidence="5 6" key="1">
    <citation type="submission" date="2016-07" db="EMBL/GenBank/DDBJ databases">
        <title>Pervasive Adenine N6-methylation of Active Genes in Fungi.</title>
        <authorList>
            <consortium name="DOE Joint Genome Institute"/>
            <person name="Mondo S.J."/>
            <person name="Dannebaum R.O."/>
            <person name="Kuo R.C."/>
            <person name="Labutti K."/>
            <person name="Haridas S."/>
            <person name="Kuo A."/>
            <person name="Salamov A."/>
            <person name="Ahrendt S.R."/>
            <person name="Lipzen A."/>
            <person name="Sullivan W."/>
            <person name="Andreopoulos W.B."/>
            <person name="Clum A."/>
            <person name="Lindquist E."/>
            <person name="Daum C."/>
            <person name="Ramamoorthy G.K."/>
            <person name="Gryganskyi A."/>
            <person name="Culley D."/>
            <person name="Magnuson J.K."/>
            <person name="James T.Y."/>
            <person name="O'Malley M.A."/>
            <person name="Stajich J.E."/>
            <person name="Spatafora J.W."/>
            <person name="Visel A."/>
            <person name="Grigoriev I.V."/>
        </authorList>
    </citation>
    <scope>NUCLEOTIDE SEQUENCE [LARGE SCALE GENOMIC DNA]</scope>
    <source>
        <strain evidence="5 6">CBS 129021</strain>
    </source>
</reference>
<gene>
    <name evidence="5" type="ORF">BCR38DRAFT_298863</name>
</gene>
<evidence type="ECO:0000256" key="2">
    <source>
        <dbReference type="ARBA" id="ARBA00022786"/>
    </source>
</evidence>
<dbReference type="Proteomes" id="UP000193689">
    <property type="component" value="Unassembled WGS sequence"/>
</dbReference>
<feature type="non-terminal residue" evidence="5">
    <location>
        <position position="256"/>
    </location>
</feature>
<evidence type="ECO:0000256" key="1">
    <source>
        <dbReference type="ARBA" id="ARBA00014108"/>
    </source>
</evidence>
<sequence length="256" mass="29658">DRERSRSRSPPRRDRQNSQRERHPSQERQHQPRETRDRSRSRSPRRGRYEDSENTRQINGYKRRDPDTDGGSGRGQPDRRPGVRPDGDSHRGDSHRVNRDVDRSYGDRAGRSRPKNNFGGFRYKEKSLDAGRDEKDDDPPGRSFRGYRNRSASPRRRNRQEKPKDTTKPPKRAPAAGPTEEIIEIFINNRLGAKHKISCMPSDTIKNIKLLFAANTGQNPNRMRLQRQGQKAFKDQMTLADYEISNGVQLDMEVGT</sequence>
<name>A0A1Y2DL83_9PEZI</name>
<feature type="non-terminal residue" evidence="5">
    <location>
        <position position="1"/>
    </location>
</feature>
<dbReference type="STRING" id="1141098.A0A1Y2DL83"/>
<dbReference type="InterPro" id="IPR000626">
    <property type="entry name" value="Ubiquitin-like_dom"/>
</dbReference>
<dbReference type="InterPro" id="IPR029071">
    <property type="entry name" value="Ubiquitin-like_domsf"/>
</dbReference>
<dbReference type="Gene3D" id="3.10.20.90">
    <property type="entry name" value="Phosphatidylinositol 3-kinase Catalytic Subunit, Chain A, domain 1"/>
    <property type="match status" value="1"/>
</dbReference>
<dbReference type="InterPro" id="IPR039732">
    <property type="entry name" value="Hub1/Ubl5"/>
</dbReference>
<feature type="compositionally biased region" description="Basic and acidic residues" evidence="3">
    <location>
        <begin position="76"/>
        <end position="110"/>
    </location>
</feature>
<dbReference type="OrthoDB" id="3881at2759"/>
<evidence type="ECO:0000313" key="6">
    <source>
        <dbReference type="Proteomes" id="UP000193689"/>
    </source>
</evidence>
<accession>A0A1Y2DL83</accession>
<dbReference type="Pfam" id="PF00240">
    <property type="entry name" value="ubiquitin"/>
    <property type="match status" value="1"/>
</dbReference>
<protein>
    <recommendedName>
        <fullName evidence="1">Ubiquitin-like modifier HUB1</fullName>
    </recommendedName>
</protein>
<dbReference type="AlphaFoldDB" id="A0A1Y2DL83"/>
<evidence type="ECO:0000259" key="4">
    <source>
        <dbReference type="PROSITE" id="PS50053"/>
    </source>
</evidence>
<dbReference type="PANTHER" id="PTHR13042">
    <property type="entry name" value="UBIQUITIN-LIKE PROTEIN 5"/>
    <property type="match status" value="1"/>
</dbReference>
<dbReference type="SMART" id="SM00213">
    <property type="entry name" value="UBQ"/>
    <property type="match status" value="1"/>
</dbReference>
<dbReference type="SUPFAM" id="SSF54236">
    <property type="entry name" value="Ubiquitin-like"/>
    <property type="match status" value="1"/>
</dbReference>
<proteinExistence type="predicted"/>
<comment type="caution">
    <text evidence="5">The sequence shown here is derived from an EMBL/GenBank/DDBJ whole genome shotgun (WGS) entry which is preliminary data.</text>
</comment>
<organism evidence="5 6">
    <name type="scientific">Pseudomassariella vexata</name>
    <dbReference type="NCBI Taxonomy" id="1141098"/>
    <lineage>
        <taxon>Eukaryota</taxon>
        <taxon>Fungi</taxon>
        <taxon>Dikarya</taxon>
        <taxon>Ascomycota</taxon>
        <taxon>Pezizomycotina</taxon>
        <taxon>Sordariomycetes</taxon>
        <taxon>Xylariomycetidae</taxon>
        <taxon>Amphisphaeriales</taxon>
        <taxon>Pseudomassariaceae</taxon>
        <taxon>Pseudomassariella</taxon>
    </lineage>
</organism>
<dbReference type="RefSeq" id="XP_040712474.1">
    <property type="nucleotide sequence ID" value="XM_040854528.1"/>
</dbReference>
<keyword evidence="6" id="KW-1185">Reference proteome</keyword>
<dbReference type="GeneID" id="63770740"/>
<feature type="compositionally biased region" description="Basic and acidic residues" evidence="3">
    <location>
        <begin position="1"/>
        <end position="40"/>
    </location>
</feature>
<feature type="domain" description="Ubiquitin-like" evidence="4">
    <location>
        <begin position="183"/>
        <end position="252"/>
    </location>
</feature>
<feature type="region of interest" description="Disordered" evidence="3">
    <location>
        <begin position="1"/>
        <end position="177"/>
    </location>
</feature>
<feature type="compositionally biased region" description="Basic residues" evidence="3">
    <location>
        <begin position="145"/>
        <end position="159"/>
    </location>
</feature>
<evidence type="ECO:0000313" key="5">
    <source>
        <dbReference type="EMBL" id="ORY60040.1"/>
    </source>
</evidence>
<feature type="compositionally biased region" description="Basic and acidic residues" evidence="3">
    <location>
        <begin position="122"/>
        <end position="140"/>
    </location>
</feature>
<dbReference type="PROSITE" id="PS50053">
    <property type="entry name" value="UBIQUITIN_2"/>
    <property type="match status" value="1"/>
</dbReference>
<dbReference type="EMBL" id="MCFJ01000012">
    <property type="protein sequence ID" value="ORY60040.1"/>
    <property type="molecule type" value="Genomic_DNA"/>
</dbReference>